<dbReference type="GO" id="GO:0008534">
    <property type="term" value="F:oxidized purine nucleobase lesion DNA N-glycosylase activity"/>
    <property type="evidence" value="ECO:0007669"/>
    <property type="project" value="InterPro"/>
</dbReference>
<keyword evidence="6" id="KW-0479">Metal-binding</keyword>
<evidence type="ECO:0000256" key="14">
    <source>
        <dbReference type="ARBA" id="ARBA00023268"/>
    </source>
</evidence>
<dbReference type="Gene3D" id="1.10.8.50">
    <property type="match status" value="1"/>
</dbReference>
<evidence type="ECO:0000256" key="17">
    <source>
        <dbReference type="ARBA" id="ARBA00044632"/>
    </source>
</evidence>
<dbReference type="NCBIfam" id="NF002211">
    <property type="entry name" value="PRK01103.1"/>
    <property type="match status" value="1"/>
</dbReference>
<gene>
    <name evidence="21" type="ORF">CHR53_17375</name>
</gene>
<evidence type="ECO:0000256" key="6">
    <source>
        <dbReference type="ARBA" id="ARBA00022723"/>
    </source>
</evidence>
<evidence type="ECO:0000256" key="3">
    <source>
        <dbReference type="ARBA" id="ARBA00011245"/>
    </source>
</evidence>
<dbReference type="SMART" id="SM01232">
    <property type="entry name" value="H2TH"/>
    <property type="match status" value="1"/>
</dbReference>
<keyword evidence="12" id="KW-0234">DNA repair</keyword>
<dbReference type="Pfam" id="PF01149">
    <property type="entry name" value="Fapy_DNA_glyco"/>
    <property type="match status" value="1"/>
</dbReference>
<feature type="domain" description="Formamidopyrimidine-DNA glycosylase catalytic" evidence="20">
    <location>
        <begin position="2"/>
        <end position="112"/>
    </location>
</feature>
<dbReference type="InterPro" id="IPR015886">
    <property type="entry name" value="H2TH_FPG"/>
</dbReference>
<evidence type="ECO:0000259" key="19">
    <source>
        <dbReference type="PROSITE" id="PS51066"/>
    </source>
</evidence>
<dbReference type="PROSITE" id="PS51068">
    <property type="entry name" value="FPG_CAT"/>
    <property type="match status" value="1"/>
</dbReference>
<keyword evidence="9" id="KW-0378">Hydrolase</keyword>
<dbReference type="Pfam" id="PF06827">
    <property type="entry name" value="zf-FPG_IleRS"/>
    <property type="match status" value="1"/>
</dbReference>
<dbReference type="SMART" id="SM00898">
    <property type="entry name" value="Fapy_DNA_glyco"/>
    <property type="match status" value="1"/>
</dbReference>
<dbReference type="InterPro" id="IPR035937">
    <property type="entry name" value="FPG_N"/>
</dbReference>
<evidence type="ECO:0000256" key="12">
    <source>
        <dbReference type="ARBA" id="ARBA00023204"/>
    </source>
</evidence>
<evidence type="ECO:0000256" key="16">
    <source>
        <dbReference type="ARBA" id="ARBA00030638"/>
    </source>
</evidence>
<dbReference type="STRING" id="1193713.GCA_001636315_00307"/>
<evidence type="ECO:0000256" key="11">
    <source>
        <dbReference type="ARBA" id="ARBA00023125"/>
    </source>
</evidence>
<dbReference type="GO" id="GO:0003684">
    <property type="term" value="F:damaged DNA binding"/>
    <property type="evidence" value="ECO:0007669"/>
    <property type="project" value="InterPro"/>
</dbReference>
<dbReference type="GO" id="GO:0006284">
    <property type="term" value="P:base-excision repair"/>
    <property type="evidence" value="ECO:0007669"/>
    <property type="project" value="InterPro"/>
</dbReference>
<evidence type="ECO:0000313" key="21">
    <source>
        <dbReference type="EMBL" id="AZU62888.1"/>
    </source>
</evidence>
<keyword evidence="14" id="KW-0511">Multifunctional enzyme</keyword>
<dbReference type="OrthoDB" id="9800855at2"/>
<evidence type="ECO:0000256" key="7">
    <source>
        <dbReference type="ARBA" id="ARBA00022763"/>
    </source>
</evidence>
<dbReference type="InterPro" id="IPR010663">
    <property type="entry name" value="Znf_FPG/IleRS"/>
</dbReference>
<comment type="catalytic activity">
    <reaction evidence="17">
        <text>2'-deoxyribonucleotide-(2'-deoxyribose 5'-phosphate)-2'-deoxyribonucleotide-DNA = a 3'-end 2'-deoxyribonucleotide-(2,3-dehydro-2,3-deoxyribose 5'-phosphate)-DNA + a 5'-end 5'-phospho-2'-deoxyribonucleoside-DNA + H(+)</text>
        <dbReference type="Rhea" id="RHEA:66592"/>
        <dbReference type="Rhea" id="RHEA-COMP:13180"/>
        <dbReference type="Rhea" id="RHEA-COMP:16897"/>
        <dbReference type="Rhea" id="RHEA-COMP:17067"/>
        <dbReference type="ChEBI" id="CHEBI:15378"/>
        <dbReference type="ChEBI" id="CHEBI:136412"/>
        <dbReference type="ChEBI" id="CHEBI:157695"/>
        <dbReference type="ChEBI" id="CHEBI:167181"/>
        <dbReference type="EC" id="4.2.99.18"/>
    </reaction>
</comment>
<dbReference type="Gene3D" id="3.20.190.10">
    <property type="entry name" value="MutM-like, N-terminal"/>
    <property type="match status" value="1"/>
</dbReference>
<dbReference type="InterPro" id="IPR010979">
    <property type="entry name" value="Ribosomal_uS13-like_H2TH"/>
</dbReference>
<evidence type="ECO:0000256" key="18">
    <source>
        <dbReference type="PROSITE-ProRule" id="PRU00391"/>
    </source>
</evidence>
<organism evidence="21 22">
    <name type="scientific">Neobacillus mesonae</name>
    <dbReference type="NCBI Taxonomy" id="1193713"/>
    <lineage>
        <taxon>Bacteria</taxon>
        <taxon>Bacillati</taxon>
        <taxon>Bacillota</taxon>
        <taxon>Bacilli</taxon>
        <taxon>Bacillales</taxon>
        <taxon>Bacillaceae</taxon>
        <taxon>Neobacillus</taxon>
    </lineage>
</organism>
<evidence type="ECO:0000313" key="22">
    <source>
        <dbReference type="Proteomes" id="UP000282892"/>
    </source>
</evidence>
<dbReference type="GO" id="GO:0140078">
    <property type="term" value="F:class I DNA-(apurinic or apyrimidinic site) endonuclease activity"/>
    <property type="evidence" value="ECO:0007669"/>
    <property type="project" value="UniProtKB-EC"/>
</dbReference>
<evidence type="ECO:0000256" key="8">
    <source>
        <dbReference type="ARBA" id="ARBA00022771"/>
    </source>
</evidence>
<dbReference type="KEGG" id="nmk:CHR53_17375"/>
<dbReference type="SUPFAM" id="SSF57716">
    <property type="entry name" value="Glucocorticoid receptor-like (DNA-binding domain)"/>
    <property type="match status" value="1"/>
</dbReference>
<dbReference type="EMBL" id="CP022572">
    <property type="protein sequence ID" value="AZU62888.1"/>
    <property type="molecule type" value="Genomic_DNA"/>
</dbReference>
<dbReference type="Proteomes" id="UP000282892">
    <property type="component" value="Chromosome"/>
</dbReference>
<evidence type="ECO:0000256" key="15">
    <source>
        <dbReference type="ARBA" id="ARBA00023295"/>
    </source>
</evidence>
<reference evidence="21 22" key="1">
    <citation type="submission" date="2017-07" db="EMBL/GenBank/DDBJ databases">
        <title>The complete genome sequence of Bacillus mesonae strain H20-5, an efficient strain improving plant abiotic stress resistance.</title>
        <authorList>
            <person name="Kim S.Y."/>
            <person name="Song H."/>
            <person name="Sang M.K."/>
            <person name="Weon H.-Y."/>
            <person name="Song J."/>
        </authorList>
    </citation>
    <scope>NUCLEOTIDE SEQUENCE [LARGE SCALE GENOMIC DNA]</scope>
    <source>
        <strain evidence="21 22">H20-5</strain>
    </source>
</reference>
<keyword evidence="22" id="KW-1185">Reference proteome</keyword>
<dbReference type="EC" id="4.2.99.18" evidence="4"/>
<protein>
    <recommendedName>
        <fullName evidence="5">Formamidopyrimidine-DNA glycosylase</fullName>
        <ecNumber evidence="4">4.2.99.18</ecNumber>
    </recommendedName>
    <alternativeName>
        <fullName evidence="16">DNA-(apurinic or apyrimidinic site) lyase MutM</fullName>
    </alternativeName>
</protein>
<sequence>MPELPEMENYKILLNQRIGGQTITDIQVNREKSININPELFKKTVEHQRIMTIKRRGKHLLFHLQNGQILLLHLMLGGWMFYGTEADKPKRTIQVRLSFGEQHLYFIGLRLGYLHLYSPKEAEQKLAHLGPEPLADDFTQQHFSQRIAGKHGRLKTTLLDQEFIAGIGNCYSAEICFHAGIKPINDIDDLSENDRVQLYKSIKIIIQEAIKHGGYMENPFFTGDTLTGSFYHLCQVYDREGETCRRCSAIIIMETISTRKTFYCPNCQV</sequence>
<dbReference type="RefSeq" id="WP_127487707.1">
    <property type="nucleotide sequence ID" value="NZ_CP022572.1"/>
</dbReference>
<dbReference type="InterPro" id="IPR000214">
    <property type="entry name" value="Znf_DNA_glyclase/AP_lyase"/>
</dbReference>
<dbReference type="PANTHER" id="PTHR42697:SF1">
    <property type="entry name" value="ENDONUCLEASE 8"/>
    <property type="match status" value="1"/>
</dbReference>
<evidence type="ECO:0000256" key="10">
    <source>
        <dbReference type="ARBA" id="ARBA00022833"/>
    </source>
</evidence>
<accession>A0A3T0I0N1</accession>
<feature type="domain" description="FPG-type" evidence="19">
    <location>
        <begin position="235"/>
        <end position="269"/>
    </location>
</feature>
<keyword evidence="15" id="KW-0326">Glycosidase</keyword>
<evidence type="ECO:0000256" key="1">
    <source>
        <dbReference type="ARBA" id="ARBA00001947"/>
    </source>
</evidence>
<dbReference type="NCBIfam" id="TIGR00577">
    <property type="entry name" value="fpg"/>
    <property type="match status" value="1"/>
</dbReference>
<keyword evidence="11" id="KW-0238">DNA-binding</keyword>
<keyword evidence="8 18" id="KW-0863">Zinc-finger</keyword>
<dbReference type="SUPFAM" id="SSF81624">
    <property type="entry name" value="N-terminal domain of MutM-like DNA repair proteins"/>
    <property type="match status" value="1"/>
</dbReference>
<dbReference type="SUPFAM" id="SSF46946">
    <property type="entry name" value="S13-like H2TH domain"/>
    <property type="match status" value="1"/>
</dbReference>
<comment type="similarity">
    <text evidence="2">Belongs to the FPG family.</text>
</comment>
<evidence type="ECO:0000256" key="2">
    <source>
        <dbReference type="ARBA" id="ARBA00009409"/>
    </source>
</evidence>
<dbReference type="FunFam" id="1.10.8.50:FF:000003">
    <property type="entry name" value="Formamidopyrimidine-DNA glycosylase"/>
    <property type="match status" value="1"/>
</dbReference>
<dbReference type="Pfam" id="PF06831">
    <property type="entry name" value="H2TH"/>
    <property type="match status" value="1"/>
</dbReference>
<evidence type="ECO:0000259" key="20">
    <source>
        <dbReference type="PROSITE" id="PS51068"/>
    </source>
</evidence>
<comment type="cofactor">
    <cofactor evidence="1">
        <name>Zn(2+)</name>
        <dbReference type="ChEBI" id="CHEBI:29105"/>
    </cofactor>
</comment>
<keyword evidence="10" id="KW-0862">Zinc</keyword>
<evidence type="ECO:0000256" key="13">
    <source>
        <dbReference type="ARBA" id="ARBA00023239"/>
    </source>
</evidence>
<dbReference type="GO" id="GO:0000703">
    <property type="term" value="F:oxidized pyrimidine nucleobase lesion DNA N-glycosylase activity"/>
    <property type="evidence" value="ECO:0007669"/>
    <property type="project" value="TreeGrafter"/>
</dbReference>
<comment type="subunit">
    <text evidence="3">Monomer.</text>
</comment>
<evidence type="ECO:0000256" key="9">
    <source>
        <dbReference type="ARBA" id="ARBA00022801"/>
    </source>
</evidence>
<dbReference type="PROSITE" id="PS51066">
    <property type="entry name" value="ZF_FPG_2"/>
    <property type="match status" value="1"/>
</dbReference>
<dbReference type="InterPro" id="IPR012319">
    <property type="entry name" value="FPG_cat"/>
</dbReference>
<dbReference type="AlphaFoldDB" id="A0A3T0I0N1"/>
<dbReference type="PANTHER" id="PTHR42697">
    <property type="entry name" value="ENDONUCLEASE 8"/>
    <property type="match status" value="1"/>
</dbReference>
<name>A0A3T0I0N1_9BACI</name>
<dbReference type="GO" id="GO:0003690">
    <property type="term" value="F:double-stranded DNA binding"/>
    <property type="evidence" value="ECO:0007669"/>
    <property type="project" value="UniProtKB-ARBA"/>
</dbReference>
<keyword evidence="13" id="KW-0456">Lyase</keyword>
<keyword evidence="7" id="KW-0227">DNA damage</keyword>
<evidence type="ECO:0000256" key="5">
    <source>
        <dbReference type="ARBA" id="ARBA00016240"/>
    </source>
</evidence>
<evidence type="ECO:0000256" key="4">
    <source>
        <dbReference type="ARBA" id="ARBA00012720"/>
    </source>
</evidence>
<dbReference type="InterPro" id="IPR020629">
    <property type="entry name" value="FPG_Glyclase"/>
</dbReference>
<dbReference type="GO" id="GO:0008270">
    <property type="term" value="F:zinc ion binding"/>
    <property type="evidence" value="ECO:0007669"/>
    <property type="project" value="UniProtKB-KW"/>
</dbReference>
<proteinExistence type="inferred from homology"/>